<dbReference type="InterPro" id="IPR002523">
    <property type="entry name" value="MgTranspt_CorA/ZnTranspt_ZntB"/>
</dbReference>
<dbReference type="PANTHER" id="PTHR46494">
    <property type="entry name" value="CORA FAMILY METAL ION TRANSPORTER (EUROFUNG)"/>
    <property type="match status" value="1"/>
</dbReference>
<evidence type="ECO:0000256" key="9">
    <source>
        <dbReference type="ARBA" id="ARBA00023065"/>
    </source>
</evidence>
<dbReference type="SUPFAM" id="SSF143865">
    <property type="entry name" value="CorA soluble domain-like"/>
    <property type="match status" value="1"/>
</dbReference>
<comment type="caution">
    <text evidence="12">The sequence shown here is derived from an EMBL/GenBank/DDBJ whole genome shotgun (WGS) entry which is preliminary data.</text>
</comment>
<dbReference type="RefSeq" id="WP_054538762.1">
    <property type="nucleotide sequence ID" value="NZ_JACIEQ010000002.1"/>
</dbReference>
<dbReference type="EMBL" id="JACIEQ010000002">
    <property type="protein sequence ID" value="MBB4022072.1"/>
    <property type="molecule type" value="Genomic_DNA"/>
</dbReference>
<dbReference type="GO" id="GO:0015095">
    <property type="term" value="F:magnesium ion transmembrane transporter activity"/>
    <property type="evidence" value="ECO:0007669"/>
    <property type="project" value="TreeGrafter"/>
</dbReference>
<dbReference type="Pfam" id="PF01544">
    <property type="entry name" value="CorA"/>
    <property type="match status" value="1"/>
</dbReference>
<comment type="subcellular location">
    <subcellularLocation>
        <location evidence="1">Cell membrane</location>
        <topology evidence="1">Multi-pass membrane protein</topology>
    </subcellularLocation>
</comment>
<evidence type="ECO:0000256" key="10">
    <source>
        <dbReference type="ARBA" id="ARBA00023136"/>
    </source>
</evidence>
<feature type="transmembrane region" description="Helical" evidence="11">
    <location>
        <begin position="296"/>
        <end position="316"/>
    </location>
</feature>
<keyword evidence="6 11" id="KW-0812">Transmembrane</keyword>
<dbReference type="GO" id="GO:0050897">
    <property type="term" value="F:cobalt ion binding"/>
    <property type="evidence" value="ECO:0007669"/>
    <property type="project" value="TreeGrafter"/>
</dbReference>
<dbReference type="Gene3D" id="3.30.460.20">
    <property type="entry name" value="CorA soluble domain-like"/>
    <property type="match status" value="1"/>
</dbReference>
<evidence type="ECO:0000256" key="1">
    <source>
        <dbReference type="ARBA" id="ARBA00004651"/>
    </source>
</evidence>
<dbReference type="GO" id="GO:0000287">
    <property type="term" value="F:magnesium ion binding"/>
    <property type="evidence" value="ECO:0007669"/>
    <property type="project" value="TreeGrafter"/>
</dbReference>
<dbReference type="GO" id="GO:0015087">
    <property type="term" value="F:cobalt ion transmembrane transporter activity"/>
    <property type="evidence" value="ECO:0007669"/>
    <property type="project" value="TreeGrafter"/>
</dbReference>
<dbReference type="InterPro" id="IPR045861">
    <property type="entry name" value="CorA_cytoplasmic_dom"/>
</dbReference>
<evidence type="ECO:0000313" key="12">
    <source>
        <dbReference type="EMBL" id="MBB4022072.1"/>
    </source>
</evidence>
<evidence type="ECO:0000256" key="3">
    <source>
        <dbReference type="ARBA" id="ARBA00022448"/>
    </source>
</evidence>
<dbReference type="Gene3D" id="1.20.58.340">
    <property type="entry name" value="Magnesium transport protein CorA, transmembrane region"/>
    <property type="match status" value="2"/>
</dbReference>
<keyword evidence="8 11" id="KW-1133">Transmembrane helix</keyword>
<keyword evidence="5" id="KW-0997">Cell inner membrane</keyword>
<keyword evidence="7" id="KW-0862">Zinc</keyword>
<dbReference type="SUPFAM" id="SSF144083">
    <property type="entry name" value="Magnesium transport protein CorA, transmembrane region"/>
    <property type="match status" value="1"/>
</dbReference>
<feature type="transmembrane region" description="Helical" evidence="11">
    <location>
        <begin position="263"/>
        <end position="284"/>
    </location>
</feature>
<dbReference type="InterPro" id="IPR045863">
    <property type="entry name" value="CorA_TM1_TM2"/>
</dbReference>
<dbReference type="CDD" id="cd12833">
    <property type="entry name" value="ZntB-like_1"/>
    <property type="match status" value="1"/>
</dbReference>
<evidence type="ECO:0000313" key="13">
    <source>
        <dbReference type="Proteomes" id="UP000585681"/>
    </source>
</evidence>
<sequence length="322" mass="34832">MAHVLSPLAAFDIAEDGRASPVAEDWPAAAPRAGARWRWLHLDVTNPAMAGWAAEHLPEVGAAALSQPETRPRCDALGAGLILNLRGVNMNPGQESDDMVSLRMWVGEALIVSARVRKVFAVDALRQAALAGHAPPTPDAFLLRLTEGLTDRIEAVSLALEDATDTLEEEIFDHDRFDADALAPTRRKVIRLRRYIGPQREALNRLAQSPLPLIGPEMRPMLAETANRATRAVEELDAVSARLAALQEHVNAELSARMGRNGYVLSVVAAIFLPLGFFTGLFGVNLAGIPGTAAPHAFAVLTVMLSALGLGLFALFRWRKWL</sequence>
<protein>
    <submittedName>
        <fullName evidence="12">Zinc transporter</fullName>
    </submittedName>
</protein>
<evidence type="ECO:0000256" key="8">
    <source>
        <dbReference type="ARBA" id="ARBA00022989"/>
    </source>
</evidence>
<evidence type="ECO:0000256" key="5">
    <source>
        <dbReference type="ARBA" id="ARBA00022519"/>
    </source>
</evidence>
<keyword evidence="13" id="KW-1185">Reference proteome</keyword>
<comment type="similarity">
    <text evidence="2">Belongs to the CorA metal ion transporter (MIT) (TC 1.A.35) family.</text>
</comment>
<gene>
    <name evidence="12" type="ORF">GGR17_001881</name>
</gene>
<evidence type="ECO:0000256" key="11">
    <source>
        <dbReference type="SAM" id="Phobius"/>
    </source>
</evidence>
<dbReference type="Proteomes" id="UP000585681">
    <property type="component" value="Unassembled WGS sequence"/>
</dbReference>
<keyword evidence="3" id="KW-0813">Transport</keyword>
<accession>A0A840CDB2</accession>
<reference evidence="12" key="1">
    <citation type="submission" date="2020-08" db="EMBL/GenBank/DDBJ databases">
        <title>Genomic Encyclopedia of Type Strains, Phase IV (KMG-IV): sequencing the most valuable type-strain genomes for metagenomic binning, comparative biology and taxonomic classification.</title>
        <authorList>
            <person name="Goeker M."/>
        </authorList>
    </citation>
    <scope>NUCLEOTIDE SEQUENCE [LARGE SCALE GENOMIC DNA]</scope>
    <source>
        <strain evidence="12">DSM 105040</strain>
    </source>
</reference>
<keyword evidence="4" id="KW-1003">Cell membrane</keyword>
<dbReference type="AlphaFoldDB" id="A0A840CDB2"/>
<evidence type="ECO:0000256" key="7">
    <source>
        <dbReference type="ARBA" id="ARBA00022833"/>
    </source>
</evidence>
<dbReference type="GO" id="GO:0005886">
    <property type="term" value="C:plasma membrane"/>
    <property type="evidence" value="ECO:0007669"/>
    <property type="project" value="UniProtKB-SubCell"/>
</dbReference>
<organism evidence="12 13">
    <name type="scientific">Actibacterium naphthalenivorans</name>
    <dbReference type="NCBI Taxonomy" id="1614693"/>
    <lineage>
        <taxon>Bacteria</taxon>
        <taxon>Pseudomonadati</taxon>
        <taxon>Pseudomonadota</taxon>
        <taxon>Alphaproteobacteria</taxon>
        <taxon>Rhodobacterales</taxon>
        <taxon>Roseobacteraceae</taxon>
        <taxon>Actibacterium</taxon>
    </lineage>
</organism>
<keyword evidence="10 11" id="KW-0472">Membrane</keyword>
<name>A0A840CDB2_9RHOB</name>
<evidence type="ECO:0000256" key="4">
    <source>
        <dbReference type="ARBA" id="ARBA00022475"/>
    </source>
</evidence>
<proteinExistence type="inferred from homology"/>
<evidence type="ECO:0000256" key="2">
    <source>
        <dbReference type="ARBA" id="ARBA00009765"/>
    </source>
</evidence>
<dbReference type="PANTHER" id="PTHR46494:SF3">
    <property type="entry name" value="ZINC TRANSPORT PROTEIN ZNTB"/>
    <property type="match status" value="1"/>
</dbReference>
<evidence type="ECO:0000256" key="6">
    <source>
        <dbReference type="ARBA" id="ARBA00022692"/>
    </source>
</evidence>
<keyword evidence="9" id="KW-0406">Ion transport</keyword>